<dbReference type="AlphaFoldDB" id="A0A1I0IAD0"/>
<name>A0A1I0IAD0_9FIRM</name>
<keyword evidence="4" id="KW-1185">Reference proteome</keyword>
<evidence type="ECO:0000259" key="2">
    <source>
        <dbReference type="SMART" id="SM00471"/>
    </source>
</evidence>
<dbReference type="SUPFAM" id="SSF109604">
    <property type="entry name" value="HD-domain/PDEase-like"/>
    <property type="match status" value="1"/>
</dbReference>
<dbReference type="Proteomes" id="UP000199820">
    <property type="component" value="Unassembled WGS sequence"/>
</dbReference>
<proteinExistence type="predicted"/>
<organism evidence="3 4">
    <name type="scientific">[Clostridium] aminophilum</name>
    <dbReference type="NCBI Taxonomy" id="1526"/>
    <lineage>
        <taxon>Bacteria</taxon>
        <taxon>Bacillati</taxon>
        <taxon>Bacillota</taxon>
        <taxon>Clostridia</taxon>
        <taxon>Lachnospirales</taxon>
        <taxon>Lachnospiraceae</taxon>
    </lineage>
</organism>
<dbReference type="Pfam" id="PF13328">
    <property type="entry name" value="HD_4"/>
    <property type="match status" value="1"/>
</dbReference>
<gene>
    <name evidence="3" type="ORF">SAMN04487771_10726</name>
</gene>
<dbReference type="STRING" id="1526.SAMN02910262_01256"/>
<feature type="domain" description="HD/PDEase" evidence="2">
    <location>
        <begin position="23"/>
        <end position="136"/>
    </location>
</feature>
<dbReference type="PANTHER" id="PTHR46246">
    <property type="entry name" value="GUANOSINE-3',5'-BIS(DIPHOSPHATE) 3'-PYROPHOSPHOHYDROLASE MESH1"/>
    <property type="match status" value="1"/>
</dbReference>
<dbReference type="InterPro" id="IPR011009">
    <property type="entry name" value="Kinase-like_dom_sf"/>
</dbReference>
<dbReference type="Gene3D" id="3.90.1200.10">
    <property type="match status" value="1"/>
</dbReference>
<dbReference type="InterPro" id="IPR002575">
    <property type="entry name" value="Aminoglycoside_PTrfase"/>
</dbReference>
<sequence length="491" mass="56346">MNKIEEAIIYATILHQGKVRKFGGRPYILHPLEVAQILSTMTEDEEIITAGILHDIVEDTDGTLSEIEKRFGGRVAMLVSSESEPDYPDEPPYSSWKRRKEQSLQTLKSSQDIGVKMLWLADKLANIRSLSGLYSEHGEKIWQDLHQSDPEMQKWYYRTIGELVELSLNKTGAFKEYIKHVNFIWPGTFDRDKTRYKKYREVSVDGCRQIGKGAKGEVYRYDDELVIKVYNDNNTYRDVENEIAQSRRAFVLGIPTAISFGIVAVGSRYGAMYELLDSETISSFIVKDPGQVDIYAKIMAELARTIHGITVSEDDCFPPAKDRILSYVRGGIAKENEALADRCMELIDRLPDTKTLIHGDFHTNNVFLQNGEPLLIDMDRLSTGHPIIEISDLYYFYVVLGEDDPAVVENFMGFSYATSKRFFDSLLKEYFGTENAEMLENVKEKASLLCSVRMVNKIHKKQELSEKDRELIHRYMKQAEELADRLETLEF</sequence>
<dbReference type="InterPro" id="IPR003607">
    <property type="entry name" value="HD/PDEase_dom"/>
</dbReference>
<dbReference type="eggNOG" id="COG0317">
    <property type="taxonomic scope" value="Bacteria"/>
</dbReference>
<dbReference type="Pfam" id="PF01636">
    <property type="entry name" value="APH"/>
    <property type="match status" value="1"/>
</dbReference>
<dbReference type="Gene3D" id="1.10.3210.10">
    <property type="entry name" value="Hypothetical protein af1432"/>
    <property type="match status" value="1"/>
</dbReference>
<accession>A0A1I0IAD0</accession>
<evidence type="ECO:0000256" key="1">
    <source>
        <dbReference type="SAM" id="MobiDB-lite"/>
    </source>
</evidence>
<dbReference type="eggNOG" id="COG3173">
    <property type="taxonomic scope" value="Bacteria"/>
</dbReference>
<reference evidence="3 4" key="1">
    <citation type="submission" date="2016-10" db="EMBL/GenBank/DDBJ databases">
        <authorList>
            <person name="de Groot N.N."/>
        </authorList>
    </citation>
    <scope>NUCLEOTIDE SEQUENCE [LARGE SCALE GENOMIC DNA]</scope>
    <source>
        <strain evidence="3 4">KH1P1</strain>
    </source>
</reference>
<dbReference type="PANTHER" id="PTHR46246:SF1">
    <property type="entry name" value="GUANOSINE-3',5'-BIS(DIPHOSPHATE) 3'-PYROPHOSPHOHYDROLASE MESH1"/>
    <property type="match status" value="1"/>
</dbReference>
<dbReference type="SUPFAM" id="SSF56112">
    <property type="entry name" value="Protein kinase-like (PK-like)"/>
    <property type="match status" value="1"/>
</dbReference>
<protein>
    <submittedName>
        <fullName evidence="3">TIGR02172 family protein</fullName>
    </submittedName>
</protein>
<dbReference type="EMBL" id="FOIL01000072">
    <property type="protein sequence ID" value="SET92983.1"/>
    <property type="molecule type" value="Genomic_DNA"/>
</dbReference>
<dbReference type="InterPro" id="IPR052194">
    <property type="entry name" value="MESH1"/>
</dbReference>
<feature type="region of interest" description="Disordered" evidence="1">
    <location>
        <begin position="81"/>
        <end position="100"/>
    </location>
</feature>
<evidence type="ECO:0000313" key="3">
    <source>
        <dbReference type="EMBL" id="SET92983.1"/>
    </source>
</evidence>
<dbReference type="GO" id="GO:0008893">
    <property type="term" value="F:guanosine-3',5'-bis(diphosphate) 3'-diphosphatase activity"/>
    <property type="evidence" value="ECO:0007669"/>
    <property type="project" value="TreeGrafter"/>
</dbReference>
<evidence type="ECO:0000313" key="4">
    <source>
        <dbReference type="Proteomes" id="UP000199820"/>
    </source>
</evidence>
<dbReference type="SMART" id="SM00471">
    <property type="entry name" value="HDc"/>
    <property type="match status" value="1"/>
</dbReference>